<name>A0AAD7DAA8_MYCRO</name>
<accession>A0AAD7DAA8</accession>
<feature type="non-terminal residue" evidence="1">
    <location>
        <position position="51"/>
    </location>
</feature>
<feature type="non-terminal residue" evidence="1">
    <location>
        <position position="1"/>
    </location>
</feature>
<dbReference type="AlphaFoldDB" id="A0AAD7DAA8"/>
<comment type="caution">
    <text evidence="1">The sequence shown here is derived from an EMBL/GenBank/DDBJ whole genome shotgun (WGS) entry which is preliminary data.</text>
</comment>
<organism evidence="1 2">
    <name type="scientific">Mycena rosella</name>
    <name type="common">Pink bonnet</name>
    <name type="synonym">Agaricus rosellus</name>
    <dbReference type="NCBI Taxonomy" id="1033263"/>
    <lineage>
        <taxon>Eukaryota</taxon>
        <taxon>Fungi</taxon>
        <taxon>Dikarya</taxon>
        <taxon>Basidiomycota</taxon>
        <taxon>Agaricomycotina</taxon>
        <taxon>Agaricomycetes</taxon>
        <taxon>Agaricomycetidae</taxon>
        <taxon>Agaricales</taxon>
        <taxon>Marasmiineae</taxon>
        <taxon>Mycenaceae</taxon>
        <taxon>Mycena</taxon>
    </lineage>
</organism>
<gene>
    <name evidence="1" type="ORF">B0H17DRAFT_865384</name>
</gene>
<dbReference type="EMBL" id="JARKIE010000092">
    <property type="protein sequence ID" value="KAJ7686901.1"/>
    <property type="molecule type" value="Genomic_DNA"/>
</dbReference>
<evidence type="ECO:0000313" key="2">
    <source>
        <dbReference type="Proteomes" id="UP001221757"/>
    </source>
</evidence>
<dbReference type="Proteomes" id="UP001221757">
    <property type="component" value="Unassembled WGS sequence"/>
</dbReference>
<evidence type="ECO:0000313" key="1">
    <source>
        <dbReference type="EMBL" id="KAJ7686901.1"/>
    </source>
</evidence>
<sequence length="51" mass="5840">KYKISSEDLELVTILETICLDGKAPVPPRFVFKSANFCPEWFAEGHHKLYA</sequence>
<proteinExistence type="predicted"/>
<keyword evidence="2" id="KW-1185">Reference proteome</keyword>
<reference evidence="1" key="1">
    <citation type="submission" date="2023-03" db="EMBL/GenBank/DDBJ databases">
        <title>Massive genome expansion in bonnet fungi (Mycena s.s.) driven by repeated elements and novel gene families across ecological guilds.</title>
        <authorList>
            <consortium name="Lawrence Berkeley National Laboratory"/>
            <person name="Harder C.B."/>
            <person name="Miyauchi S."/>
            <person name="Viragh M."/>
            <person name="Kuo A."/>
            <person name="Thoen E."/>
            <person name="Andreopoulos B."/>
            <person name="Lu D."/>
            <person name="Skrede I."/>
            <person name="Drula E."/>
            <person name="Henrissat B."/>
            <person name="Morin E."/>
            <person name="Kohler A."/>
            <person name="Barry K."/>
            <person name="LaButti K."/>
            <person name="Morin E."/>
            <person name="Salamov A."/>
            <person name="Lipzen A."/>
            <person name="Mereny Z."/>
            <person name="Hegedus B."/>
            <person name="Baldrian P."/>
            <person name="Stursova M."/>
            <person name="Weitz H."/>
            <person name="Taylor A."/>
            <person name="Grigoriev I.V."/>
            <person name="Nagy L.G."/>
            <person name="Martin F."/>
            <person name="Kauserud H."/>
        </authorList>
    </citation>
    <scope>NUCLEOTIDE SEQUENCE</scope>
    <source>
        <strain evidence="1">CBHHK067</strain>
    </source>
</reference>
<protein>
    <submittedName>
        <fullName evidence="1">Uncharacterized protein</fullName>
    </submittedName>
</protein>